<dbReference type="PANTHER" id="PTHR33164">
    <property type="entry name" value="TRANSCRIPTIONAL REGULATOR, MARR FAMILY"/>
    <property type="match status" value="1"/>
</dbReference>
<reference evidence="2 3" key="1">
    <citation type="submission" date="2022-10" db="EMBL/GenBank/DDBJ databases">
        <title>Xanthomonas sp. H13-6.</title>
        <authorList>
            <person name="Liu X."/>
            <person name="Deng Z."/>
            <person name="Jiang Y."/>
            <person name="Yu T."/>
            <person name="Ai J."/>
        </authorList>
    </citation>
    <scope>NUCLEOTIDE SEQUENCE [LARGE SCALE GENOMIC DNA]</scope>
    <source>
        <strain evidence="2 3">H13-6</strain>
    </source>
</reference>
<evidence type="ECO:0000313" key="2">
    <source>
        <dbReference type="EMBL" id="MCW4472273.1"/>
    </source>
</evidence>
<name>A0ABT3JUY2_9XANT</name>
<dbReference type="EMBL" id="JAPCHY010000004">
    <property type="protein sequence ID" value="MCW4472273.1"/>
    <property type="molecule type" value="Genomic_DNA"/>
</dbReference>
<proteinExistence type="predicted"/>
<evidence type="ECO:0000313" key="3">
    <source>
        <dbReference type="Proteomes" id="UP001209922"/>
    </source>
</evidence>
<comment type="caution">
    <text evidence="2">The sequence shown here is derived from an EMBL/GenBank/DDBJ whole genome shotgun (WGS) entry which is preliminary data.</text>
</comment>
<dbReference type="SUPFAM" id="SSF46785">
    <property type="entry name" value="Winged helix' DNA-binding domain"/>
    <property type="match status" value="1"/>
</dbReference>
<dbReference type="SMART" id="SM00347">
    <property type="entry name" value="HTH_MARR"/>
    <property type="match status" value="1"/>
</dbReference>
<sequence>MDTPASPCTCFQLRRAARRVSQLYDRHLAAAGLSLNAYSILRRARQARPLGELADALGMDRTTLSRNLKPLVNAGLLAMEAGRDSRQRQVRLTAQGEQRLQQAQLPWRQAQDEIESLFGSAAIAGLNRQLEALHRALEPEDPA</sequence>
<keyword evidence="3" id="KW-1185">Reference proteome</keyword>
<dbReference type="InterPro" id="IPR036388">
    <property type="entry name" value="WH-like_DNA-bd_sf"/>
</dbReference>
<dbReference type="Proteomes" id="UP001209922">
    <property type="component" value="Unassembled WGS sequence"/>
</dbReference>
<accession>A0ABT3JUY2</accession>
<dbReference type="CDD" id="cd00090">
    <property type="entry name" value="HTH_ARSR"/>
    <property type="match status" value="1"/>
</dbReference>
<dbReference type="RefSeq" id="WP_265127226.1">
    <property type="nucleotide sequence ID" value="NZ_JAPCHY010000004.1"/>
</dbReference>
<dbReference type="PANTHER" id="PTHR33164:SF105">
    <property type="entry name" value="TRANSCRIPTIONAL REPRESSOR PROTEIN-RELATED"/>
    <property type="match status" value="1"/>
</dbReference>
<evidence type="ECO:0000259" key="1">
    <source>
        <dbReference type="SMART" id="SM00347"/>
    </source>
</evidence>
<gene>
    <name evidence="2" type="ORF">OK345_07130</name>
</gene>
<dbReference type="Gene3D" id="1.10.10.10">
    <property type="entry name" value="Winged helix-like DNA-binding domain superfamily/Winged helix DNA-binding domain"/>
    <property type="match status" value="1"/>
</dbReference>
<feature type="domain" description="HTH marR-type" evidence="1">
    <location>
        <begin position="26"/>
        <end position="123"/>
    </location>
</feature>
<dbReference type="InterPro" id="IPR036390">
    <property type="entry name" value="WH_DNA-bd_sf"/>
</dbReference>
<dbReference type="InterPro" id="IPR000835">
    <property type="entry name" value="HTH_MarR-typ"/>
</dbReference>
<dbReference type="InterPro" id="IPR011991">
    <property type="entry name" value="ArsR-like_HTH"/>
</dbReference>
<organism evidence="2 3">
    <name type="scientific">Xanthomonas chitinilytica</name>
    <dbReference type="NCBI Taxonomy" id="2989819"/>
    <lineage>
        <taxon>Bacteria</taxon>
        <taxon>Pseudomonadati</taxon>
        <taxon>Pseudomonadota</taxon>
        <taxon>Gammaproteobacteria</taxon>
        <taxon>Lysobacterales</taxon>
        <taxon>Lysobacteraceae</taxon>
        <taxon>Xanthomonas</taxon>
    </lineage>
</organism>
<dbReference type="InterPro" id="IPR039422">
    <property type="entry name" value="MarR/SlyA-like"/>
</dbReference>
<protein>
    <submittedName>
        <fullName evidence="2">MarR family winged helix-turn-helix transcriptional regulator</fullName>
    </submittedName>
</protein>
<dbReference type="Pfam" id="PF12840">
    <property type="entry name" value="HTH_20"/>
    <property type="match status" value="1"/>
</dbReference>